<accession>A0A1V5ZP50</accession>
<evidence type="ECO:0000313" key="2">
    <source>
        <dbReference type="EMBL" id="OQB42019.1"/>
    </source>
</evidence>
<dbReference type="EMBL" id="MWDB01000007">
    <property type="protein sequence ID" value="OQB42019.1"/>
    <property type="molecule type" value="Genomic_DNA"/>
</dbReference>
<reference evidence="2" key="1">
    <citation type="submission" date="2017-02" db="EMBL/GenBank/DDBJ databases">
        <title>Delving into the versatile metabolic prowess of the omnipresent phylum Bacteroidetes.</title>
        <authorList>
            <person name="Nobu M.K."/>
            <person name="Mei R."/>
            <person name="Narihiro T."/>
            <person name="Kuroda K."/>
            <person name="Liu W.-T."/>
        </authorList>
    </citation>
    <scope>NUCLEOTIDE SEQUENCE</scope>
    <source>
        <strain evidence="2">ADurb.Bin160</strain>
    </source>
</reference>
<protein>
    <submittedName>
        <fullName evidence="2">Uncharacterized protein</fullName>
    </submittedName>
</protein>
<dbReference type="Proteomes" id="UP000485621">
    <property type="component" value="Unassembled WGS sequence"/>
</dbReference>
<dbReference type="AlphaFoldDB" id="A0A1V5ZP50"/>
<comment type="caution">
    <text evidence="2">The sequence shown here is derived from an EMBL/GenBank/DDBJ whole genome shotgun (WGS) entry which is preliminary data.</text>
</comment>
<feature type="coiled-coil region" evidence="1">
    <location>
        <begin position="37"/>
        <end position="64"/>
    </location>
</feature>
<gene>
    <name evidence="2" type="ORF">BWY04_00505</name>
</gene>
<keyword evidence="1" id="KW-0175">Coiled coil</keyword>
<evidence type="ECO:0000256" key="1">
    <source>
        <dbReference type="SAM" id="Coils"/>
    </source>
</evidence>
<name>A0A1V5ZP50_9BACT</name>
<organism evidence="2">
    <name type="scientific">candidate division CPR1 bacterium ADurb.Bin160</name>
    <dbReference type="NCBI Taxonomy" id="1852826"/>
    <lineage>
        <taxon>Bacteria</taxon>
        <taxon>candidate division CPR1</taxon>
    </lineage>
</organism>
<sequence>MKITKTKILDILNDEENKTHVDSTKIKLSELLVQNIYPHLTKEYNKKKKEIRNIKREIRENNKKIITRRSEIENLLKKYSSERKVKKLLDRIEKLIETKIIFTDRSLKNNSIILLKVINSLSEEQLEYKLSEMLSSLSKKLSNL</sequence>
<proteinExistence type="predicted"/>